<feature type="domain" description="Cytochrome c" evidence="7">
    <location>
        <begin position="52"/>
        <end position="133"/>
    </location>
</feature>
<keyword evidence="1" id="KW-0813">Transport</keyword>
<feature type="domain" description="Cytochrome c" evidence="7">
    <location>
        <begin position="144"/>
        <end position="226"/>
    </location>
</feature>
<evidence type="ECO:0000259" key="7">
    <source>
        <dbReference type="PROSITE" id="PS51007"/>
    </source>
</evidence>
<evidence type="ECO:0000256" key="1">
    <source>
        <dbReference type="ARBA" id="ARBA00022448"/>
    </source>
</evidence>
<evidence type="ECO:0000256" key="3">
    <source>
        <dbReference type="ARBA" id="ARBA00022723"/>
    </source>
</evidence>
<dbReference type="PANTHER" id="PTHR33751:SF9">
    <property type="entry name" value="CYTOCHROME C4"/>
    <property type="match status" value="1"/>
</dbReference>
<dbReference type="EMBL" id="FNNZ01000003">
    <property type="protein sequence ID" value="SDW34099.1"/>
    <property type="molecule type" value="Genomic_DNA"/>
</dbReference>
<keyword evidence="3 6" id="KW-0479">Metal-binding</keyword>
<dbReference type="GO" id="GO:0046872">
    <property type="term" value="F:metal ion binding"/>
    <property type="evidence" value="ECO:0007669"/>
    <property type="project" value="UniProtKB-KW"/>
</dbReference>
<dbReference type="PROSITE" id="PS51007">
    <property type="entry name" value="CYTC"/>
    <property type="match status" value="2"/>
</dbReference>
<dbReference type="AlphaFoldDB" id="A0A1H2SSS4"/>
<dbReference type="STRING" id="1058.SAMN05421783_103101"/>
<sequence length="229" mass="25222">MSRFIATIVFIAASSVQAGDEPKQPVAPGFESPGYVWNEMRGEKLLALQAKGDPLRGGIAFEVCQGCHGMDALGELDGTYPRLAGQHASVLIKQLADVRAGIRDNRKMYPFAEEHVVTTQELADIAAYLSALPVPAEHGVGPGTDLERGRSLYERDCVECHGSAGEGDATNFYPRVAGQHYLYLLRQMHDIRGGKRRNANPEMWEVSKDYRDEDIQVVIDYMSRLPSDG</sequence>
<evidence type="ECO:0000256" key="4">
    <source>
        <dbReference type="ARBA" id="ARBA00022982"/>
    </source>
</evidence>
<dbReference type="Pfam" id="PF00034">
    <property type="entry name" value="Cytochrom_C"/>
    <property type="match status" value="2"/>
</dbReference>
<dbReference type="OrthoDB" id="188778at2"/>
<evidence type="ECO:0000256" key="5">
    <source>
        <dbReference type="ARBA" id="ARBA00023004"/>
    </source>
</evidence>
<dbReference type="InterPro" id="IPR050597">
    <property type="entry name" value="Cytochrome_c_Oxidase_Subunit"/>
</dbReference>
<protein>
    <submittedName>
        <fullName evidence="8">Cytochrome c553</fullName>
    </submittedName>
</protein>
<evidence type="ECO:0000256" key="6">
    <source>
        <dbReference type="PROSITE-ProRule" id="PRU00433"/>
    </source>
</evidence>
<dbReference type="PANTHER" id="PTHR33751">
    <property type="entry name" value="CBB3-TYPE CYTOCHROME C OXIDASE SUBUNIT FIXP"/>
    <property type="match status" value="1"/>
</dbReference>
<gene>
    <name evidence="8" type="ORF">SAMN05421783_103101</name>
</gene>
<dbReference type="GO" id="GO:0009055">
    <property type="term" value="F:electron transfer activity"/>
    <property type="evidence" value="ECO:0007669"/>
    <property type="project" value="InterPro"/>
</dbReference>
<dbReference type="RefSeq" id="WP_093028995.1">
    <property type="nucleotide sequence ID" value="NZ_FNNZ01000003.1"/>
</dbReference>
<evidence type="ECO:0000313" key="9">
    <source>
        <dbReference type="Proteomes" id="UP000198816"/>
    </source>
</evidence>
<keyword evidence="9" id="KW-1185">Reference proteome</keyword>
<reference evidence="9" key="1">
    <citation type="submission" date="2016-10" db="EMBL/GenBank/DDBJ databases">
        <authorList>
            <person name="Varghese N."/>
            <person name="Submissions S."/>
        </authorList>
    </citation>
    <scope>NUCLEOTIDE SEQUENCE [LARGE SCALE GENOMIC DNA]</scope>
    <source>
        <strain evidence="9">DSM 217</strain>
    </source>
</reference>
<evidence type="ECO:0000313" key="8">
    <source>
        <dbReference type="EMBL" id="SDW34099.1"/>
    </source>
</evidence>
<dbReference type="Proteomes" id="UP000198816">
    <property type="component" value="Unassembled WGS sequence"/>
</dbReference>
<keyword evidence="4" id="KW-0249">Electron transport</keyword>
<organism evidence="8 9">
    <name type="scientific">Thiocapsa roseopersicina</name>
    <dbReference type="NCBI Taxonomy" id="1058"/>
    <lineage>
        <taxon>Bacteria</taxon>
        <taxon>Pseudomonadati</taxon>
        <taxon>Pseudomonadota</taxon>
        <taxon>Gammaproteobacteria</taxon>
        <taxon>Chromatiales</taxon>
        <taxon>Chromatiaceae</taxon>
        <taxon>Thiocapsa</taxon>
    </lineage>
</organism>
<proteinExistence type="predicted"/>
<name>A0A1H2SSS4_THIRO</name>
<dbReference type="SUPFAM" id="SSF46626">
    <property type="entry name" value="Cytochrome c"/>
    <property type="match status" value="2"/>
</dbReference>
<accession>A0A1H2SSS4</accession>
<dbReference type="InterPro" id="IPR009056">
    <property type="entry name" value="Cyt_c-like_dom"/>
</dbReference>
<keyword evidence="2 6" id="KW-0349">Heme</keyword>
<evidence type="ECO:0000256" key="2">
    <source>
        <dbReference type="ARBA" id="ARBA00022617"/>
    </source>
</evidence>
<keyword evidence="5 6" id="KW-0408">Iron</keyword>
<dbReference type="Gene3D" id="1.10.760.10">
    <property type="entry name" value="Cytochrome c-like domain"/>
    <property type="match status" value="2"/>
</dbReference>
<dbReference type="GO" id="GO:0020037">
    <property type="term" value="F:heme binding"/>
    <property type="evidence" value="ECO:0007669"/>
    <property type="project" value="InterPro"/>
</dbReference>
<dbReference type="InterPro" id="IPR036909">
    <property type="entry name" value="Cyt_c-like_dom_sf"/>
</dbReference>